<evidence type="ECO:0000256" key="8">
    <source>
        <dbReference type="ARBA" id="ARBA00023002"/>
    </source>
</evidence>
<dbReference type="Pfam" id="PF08240">
    <property type="entry name" value="ADH_N"/>
    <property type="match status" value="1"/>
</dbReference>
<dbReference type="EC" id="1.1.1.1" evidence="3"/>
<proteinExistence type="inferred from homology"/>
<dbReference type="GO" id="GO:0004745">
    <property type="term" value="F:all-trans-retinol dehydrogenase (NAD+) activity"/>
    <property type="evidence" value="ECO:0007669"/>
    <property type="project" value="TreeGrafter"/>
</dbReference>
<evidence type="ECO:0000256" key="7">
    <source>
        <dbReference type="ARBA" id="ARBA00022990"/>
    </source>
</evidence>
<evidence type="ECO:0000259" key="12">
    <source>
        <dbReference type="Pfam" id="PF00107"/>
    </source>
</evidence>
<dbReference type="SUPFAM" id="SSF50129">
    <property type="entry name" value="GroES-like"/>
    <property type="match status" value="2"/>
</dbReference>
<dbReference type="InterPro" id="IPR013154">
    <property type="entry name" value="ADH-like_N"/>
</dbReference>
<dbReference type="PANTHER" id="PTHR43880:SF1">
    <property type="entry name" value="ALCOHOL DEHYDROGENASE 1A"/>
    <property type="match status" value="1"/>
</dbReference>
<evidence type="ECO:0000256" key="2">
    <source>
        <dbReference type="ARBA" id="ARBA00004496"/>
    </source>
</evidence>
<keyword evidence="7" id="KW-0007">Acetylation</keyword>
<evidence type="ECO:0000313" key="14">
    <source>
        <dbReference type="EMBL" id="KAG8454167.1"/>
    </source>
</evidence>
<evidence type="ECO:0000256" key="9">
    <source>
        <dbReference type="ARBA" id="ARBA00023027"/>
    </source>
</evidence>
<keyword evidence="15" id="KW-1185">Reference proteome</keyword>
<keyword evidence="4" id="KW-0963">Cytoplasm</keyword>
<reference evidence="14" key="1">
    <citation type="thesis" date="2020" institute="ProQuest LLC" country="789 East Eisenhower Parkway, Ann Arbor, MI, USA">
        <title>Comparative Genomics and Chromosome Evolution.</title>
        <authorList>
            <person name="Mudd A.B."/>
        </authorList>
    </citation>
    <scope>NUCLEOTIDE SEQUENCE</scope>
    <source>
        <strain evidence="14">Female2</strain>
        <tissue evidence="14">Blood</tissue>
    </source>
</reference>
<gene>
    <name evidence="14" type="ORF">GDO86_000708</name>
</gene>
<evidence type="ECO:0000313" key="15">
    <source>
        <dbReference type="Proteomes" id="UP000812440"/>
    </source>
</evidence>
<accession>A0A8T2KFJ1</accession>
<dbReference type="FunFam" id="3.40.50.720:FF:000003">
    <property type="entry name" value="S-(hydroxymethyl)glutathione dehydrogenase"/>
    <property type="match status" value="1"/>
</dbReference>
<dbReference type="SUPFAM" id="SSF51735">
    <property type="entry name" value="NAD(P)-binding Rossmann-fold domains"/>
    <property type="match status" value="1"/>
</dbReference>
<dbReference type="GO" id="GO:0042572">
    <property type="term" value="P:retinol metabolic process"/>
    <property type="evidence" value="ECO:0007669"/>
    <property type="project" value="TreeGrafter"/>
</dbReference>
<evidence type="ECO:0000256" key="11">
    <source>
        <dbReference type="RuleBase" id="RU361277"/>
    </source>
</evidence>
<keyword evidence="8" id="KW-0560">Oxidoreductase</keyword>
<dbReference type="InterPro" id="IPR011032">
    <property type="entry name" value="GroES-like_sf"/>
</dbReference>
<dbReference type="GO" id="GO:0042573">
    <property type="term" value="P:retinoic acid metabolic process"/>
    <property type="evidence" value="ECO:0007669"/>
    <property type="project" value="TreeGrafter"/>
</dbReference>
<organism evidence="14 15">
    <name type="scientific">Hymenochirus boettgeri</name>
    <name type="common">Congo dwarf clawed frog</name>
    <dbReference type="NCBI Taxonomy" id="247094"/>
    <lineage>
        <taxon>Eukaryota</taxon>
        <taxon>Metazoa</taxon>
        <taxon>Chordata</taxon>
        <taxon>Craniata</taxon>
        <taxon>Vertebrata</taxon>
        <taxon>Euteleostomi</taxon>
        <taxon>Amphibia</taxon>
        <taxon>Batrachia</taxon>
        <taxon>Anura</taxon>
        <taxon>Pipoidea</taxon>
        <taxon>Pipidae</taxon>
        <taxon>Pipinae</taxon>
        <taxon>Hymenochirus</taxon>
    </lineage>
</organism>
<dbReference type="InterPro" id="IPR013149">
    <property type="entry name" value="ADH-like_C"/>
</dbReference>
<dbReference type="GO" id="GO:0008270">
    <property type="term" value="F:zinc ion binding"/>
    <property type="evidence" value="ECO:0007669"/>
    <property type="project" value="InterPro"/>
</dbReference>
<comment type="similarity">
    <text evidence="11">Belongs to the zinc-containing alcohol dehydrogenase family.</text>
</comment>
<evidence type="ECO:0000256" key="10">
    <source>
        <dbReference type="ARBA" id="ARBA00049243"/>
    </source>
</evidence>
<name>A0A8T2KFJ1_9PIPI</name>
<dbReference type="OrthoDB" id="417550at2759"/>
<dbReference type="Gene3D" id="3.90.180.10">
    <property type="entry name" value="Medium-chain alcohol dehydrogenases, catalytic domain"/>
    <property type="match status" value="1"/>
</dbReference>
<dbReference type="InterPro" id="IPR036291">
    <property type="entry name" value="NAD(P)-bd_dom_sf"/>
</dbReference>
<evidence type="ECO:0000256" key="4">
    <source>
        <dbReference type="ARBA" id="ARBA00022490"/>
    </source>
</evidence>
<comment type="caution">
    <text evidence="14">The sequence shown here is derived from an EMBL/GenBank/DDBJ whole genome shotgun (WGS) entry which is preliminary data.</text>
</comment>
<evidence type="ECO:0000256" key="3">
    <source>
        <dbReference type="ARBA" id="ARBA00013190"/>
    </source>
</evidence>
<evidence type="ECO:0000256" key="1">
    <source>
        <dbReference type="ARBA" id="ARBA00001947"/>
    </source>
</evidence>
<sequence length="336" mass="35969">MLYTGICRSDEHAVEGILPEMKFPIIIGHEGVGIVESIGEGVTGIKPGDRVIPLIAPQCGKCTVCKDPRGNRCLTFILNRPKGLMSDGTSRFTCKGKQIYHFLFTSTFTEYTVVEENAVTKIDDGATMDSVCLIGCGFSTGYGSALNTAKVHPGSTCVIFGLGGIGLAVAVGCKIAGATRIIGVDINADKFDKAKAFGVSECMNPKDSDKPIAQVLLELTGGGADYVFECIGNIETMTAALNSVTLLMELQFIVGVSAVQSKLSFDPLIMLSGRTLKSSYFGGWKGKDSVPMLVSDCMAKKFDLEKLVTHRLPLEKINEGFDLLRSGKCIRTVLKL</sequence>
<evidence type="ECO:0000259" key="13">
    <source>
        <dbReference type="Pfam" id="PF08240"/>
    </source>
</evidence>
<feature type="domain" description="Alcohol dehydrogenase-like C-terminal" evidence="12">
    <location>
        <begin position="164"/>
        <end position="283"/>
    </location>
</feature>
<comment type="catalytic activity">
    <reaction evidence="10">
        <text>a primary alcohol + NAD(+) = an aldehyde + NADH + H(+)</text>
        <dbReference type="Rhea" id="RHEA:10736"/>
        <dbReference type="ChEBI" id="CHEBI:15378"/>
        <dbReference type="ChEBI" id="CHEBI:15734"/>
        <dbReference type="ChEBI" id="CHEBI:17478"/>
        <dbReference type="ChEBI" id="CHEBI:57540"/>
        <dbReference type="ChEBI" id="CHEBI:57945"/>
        <dbReference type="EC" id="1.1.1.1"/>
    </reaction>
</comment>
<dbReference type="Proteomes" id="UP000812440">
    <property type="component" value="Chromosome 1"/>
</dbReference>
<dbReference type="FunFam" id="3.90.180.10:FF:000067">
    <property type="entry name" value="alcohol dehydrogenase 1-like isoform X1"/>
    <property type="match status" value="1"/>
</dbReference>
<dbReference type="Pfam" id="PF00107">
    <property type="entry name" value="ADH_zinc_N"/>
    <property type="match status" value="1"/>
</dbReference>
<comment type="cofactor">
    <cofactor evidence="1 11">
        <name>Zn(2+)</name>
        <dbReference type="ChEBI" id="CHEBI:29105"/>
    </cofactor>
</comment>
<dbReference type="PANTHER" id="PTHR43880">
    <property type="entry name" value="ALCOHOL DEHYDROGENASE"/>
    <property type="match status" value="1"/>
</dbReference>
<protein>
    <recommendedName>
        <fullName evidence="3">alcohol dehydrogenase</fullName>
        <ecNumber evidence="3">1.1.1.1</ecNumber>
    </recommendedName>
</protein>
<keyword evidence="6 11" id="KW-0862">Zinc</keyword>
<dbReference type="InterPro" id="IPR002328">
    <property type="entry name" value="ADH_Zn_CS"/>
</dbReference>
<dbReference type="PROSITE" id="PS00059">
    <property type="entry name" value="ADH_ZINC"/>
    <property type="match status" value="1"/>
</dbReference>
<keyword evidence="9" id="KW-0520">NAD</keyword>
<evidence type="ECO:0000256" key="5">
    <source>
        <dbReference type="ARBA" id="ARBA00022723"/>
    </source>
</evidence>
<dbReference type="Gene3D" id="3.40.50.720">
    <property type="entry name" value="NAD(P)-binding Rossmann-like Domain"/>
    <property type="match status" value="1"/>
</dbReference>
<feature type="domain" description="Alcohol dehydrogenase-like N-terminal" evidence="13">
    <location>
        <begin position="3"/>
        <end position="124"/>
    </location>
</feature>
<evidence type="ECO:0000256" key="6">
    <source>
        <dbReference type="ARBA" id="ARBA00022833"/>
    </source>
</evidence>
<dbReference type="GO" id="GO:0005829">
    <property type="term" value="C:cytosol"/>
    <property type="evidence" value="ECO:0007669"/>
    <property type="project" value="TreeGrafter"/>
</dbReference>
<keyword evidence="5 11" id="KW-0479">Metal-binding</keyword>
<comment type="subcellular location">
    <subcellularLocation>
        <location evidence="2">Cytoplasm</location>
    </subcellularLocation>
</comment>
<dbReference type="AlphaFoldDB" id="A0A8T2KFJ1"/>
<dbReference type="EMBL" id="JAACNH010000001">
    <property type="protein sequence ID" value="KAG8454167.1"/>
    <property type="molecule type" value="Genomic_DNA"/>
</dbReference>